<reference evidence="2 3" key="1">
    <citation type="submission" date="2013-10" db="EMBL/GenBank/DDBJ databases">
        <authorList>
            <person name="Wang G."/>
            <person name="Zhuang W."/>
        </authorList>
    </citation>
    <scope>NUCLEOTIDE SEQUENCE [LARGE SCALE GENOMIC DNA]</scope>
    <source>
        <strain evidence="2 3">DSM 20118</strain>
    </source>
</reference>
<sequence length="52" mass="5036">MVGVGVAVGLDGLTDVGVGEGSASASPGEHDASALADSRHTSASETRAVLDR</sequence>
<evidence type="ECO:0000313" key="3">
    <source>
        <dbReference type="Proteomes" id="UP000029833"/>
    </source>
</evidence>
<evidence type="ECO:0000313" key="2">
    <source>
        <dbReference type="EMBL" id="KGM03980.1"/>
    </source>
</evidence>
<gene>
    <name evidence="2" type="ORF">Q760_00065</name>
</gene>
<evidence type="ECO:0000256" key="1">
    <source>
        <dbReference type="SAM" id="MobiDB-lite"/>
    </source>
</evidence>
<protein>
    <submittedName>
        <fullName evidence="2">Uncharacterized protein</fullName>
    </submittedName>
</protein>
<keyword evidence="3" id="KW-1185">Reference proteome</keyword>
<proteinExistence type="predicted"/>
<accession>A0A0A0BAZ3</accession>
<comment type="caution">
    <text evidence="2">The sequence shown here is derived from an EMBL/GenBank/DDBJ whole genome shotgun (WGS) entry which is preliminary data.</text>
</comment>
<name>A0A0A0BAZ3_9CELL</name>
<feature type="compositionally biased region" description="Basic and acidic residues" evidence="1">
    <location>
        <begin position="28"/>
        <end position="52"/>
    </location>
</feature>
<dbReference type="AlphaFoldDB" id="A0A0A0BAZ3"/>
<organism evidence="2 3">
    <name type="scientific">Cellulomonas cellasea DSM 20118</name>
    <dbReference type="NCBI Taxonomy" id="1408250"/>
    <lineage>
        <taxon>Bacteria</taxon>
        <taxon>Bacillati</taxon>
        <taxon>Actinomycetota</taxon>
        <taxon>Actinomycetes</taxon>
        <taxon>Micrococcales</taxon>
        <taxon>Cellulomonadaceae</taxon>
        <taxon>Cellulomonas</taxon>
    </lineage>
</organism>
<dbReference type="EMBL" id="AXNT01000001">
    <property type="protein sequence ID" value="KGM03980.1"/>
    <property type="molecule type" value="Genomic_DNA"/>
</dbReference>
<dbReference type="Proteomes" id="UP000029833">
    <property type="component" value="Unassembled WGS sequence"/>
</dbReference>
<feature type="region of interest" description="Disordered" evidence="1">
    <location>
        <begin position="13"/>
        <end position="52"/>
    </location>
</feature>